<evidence type="ECO:0000313" key="5">
    <source>
        <dbReference type="EMBL" id="MFH6985933.1"/>
    </source>
</evidence>
<keyword evidence="5" id="KW-0675">Receptor</keyword>
<dbReference type="RefSeq" id="WP_395419392.1">
    <property type="nucleotide sequence ID" value="NZ_JBIPKE010000020.1"/>
</dbReference>
<sequence>MIKTLLVSLGLLFTMWVVGQSTDHMSLTTALNSYQERNEIKFSYDPELLEQIAMPRGLDTLSPANFIGFIENQYPLKVSQVQDAYYTIALTERLYSISISDSVDGKTIAPSQATALVNGQPIASTVSANRLDFLYKPNPTDQVEIYALGYIRKPISFEQLINSRSVVLSLHPQIIELRGVIIEDYLTKGINMNPSNQSISIKVSDLPLLPGETDGDIFASLAALPGITTPDNRPGNLFIRGSSTDQSLILFNDIPIYHRGHYYGTISPYNPKMVDDVKVYRNGFHPKMGGRVGGALEINSTDEPQKNLNAGIGSNTLYGMGYAKLPSKNKKTGFSIGARRSYPYSFSSPKLRSISQMVFAGSALLDSAGNLQEDIDVLFEDYVGKITHQVNDNNLLTLTSVYSRSDVAYKVSQKNSDESNRIENLGLNLKWKSVINSRLVSRFSATSSDYRFAFRNLITPPKSANLRSLEIYSTNELTDFRIREEFSLDMEQGNRLQFGVDYKYQNAYFDYQDIPVRDTIVQTRGADQYAHTASPFVNFEWNSSKKLYVQLGARANYYSKLNDLKVAPRIFINYFANKQLTVKGSAGWYYQYLSQVKVLEFSGGGFDNELWLLADNKDTRIINGFQSMAGAILNLKSWIIDLEGYYKTADNISYYSAGRFSSRGEFYFASHLIYGADLLIKKQLSSNASAWVGYSWAESKIMVDTISDTRFESQFSQPHVFYVGGSLQHEGWKFSLGWNYASGQYARSFRVSEAETSYYRFVNQLPPDAPRPIDSYTDLEDRYPAVHTLNLSASYQLPKTEDRKWSSTFGISLINVYNQQNLTDKAVRAGRPTAFLVDRYAIGFAPNLMITVEW</sequence>
<accession>A0ABW7NEF2</accession>
<protein>
    <submittedName>
        <fullName evidence="5">TonB-dependent receptor plug domain-containing protein</fullName>
    </submittedName>
</protein>
<comment type="subcellular location">
    <subcellularLocation>
        <location evidence="1">Cell outer membrane</location>
    </subcellularLocation>
</comment>
<feature type="domain" description="TonB-dependent receptor plug" evidence="4">
    <location>
        <begin position="214"/>
        <end position="294"/>
    </location>
</feature>
<evidence type="ECO:0000313" key="6">
    <source>
        <dbReference type="Proteomes" id="UP001610063"/>
    </source>
</evidence>
<evidence type="ECO:0000259" key="4">
    <source>
        <dbReference type="Pfam" id="PF07715"/>
    </source>
</evidence>
<reference evidence="5 6" key="1">
    <citation type="journal article" date="2013" name="Int. J. Syst. Evol. Microbiol.">
        <title>Marinoscillum luteum sp. nov., isolated from marine sediment.</title>
        <authorList>
            <person name="Cha I.T."/>
            <person name="Park S.J."/>
            <person name="Kim S.J."/>
            <person name="Kim J.G."/>
            <person name="Jung M.Y."/>
            <person name="Shin K.S."/>
            <person name="Kwon K.K."/>
            <person name="Yang S.H."/>
            <person name="Seo Y.S."/>
            <person name="Rhee S.K."/>
        </authorList>
    </citation>
    <scope>NUCLEOTIDE SEQUENCE [LARGE SCALE GENOMIC DNA]</scope>
    <source>
        <strain evidence="5 6">KCTC 23939</strain>
    </source>
</reference>
<dbReference type="Proteomes" id="UP001610063">
    <property type="component" value="Unassembled WGS sequence"/>
</dbReference>
<name>A0ABW7NEF2_9BACT</name>
<evidence type="ECO:0000256" key="3">
    <source>
        <dbReference type="ARBA" id="ARBA00023237"/>
    </source>
</evidence>
<dbReference type="Pfam" id="PF07715">
    <property type="entry name" value="Plug"/>
    <property type="match status" value="1"/>
</dbReference>
<dbReference type="InterPro" id="IPR012910">
    <property type="entry name" value="Plug_dom"/>
</dbReference>
<dbReference type="InterPro" id="IPR036942">
    <property type="entry name" value="Beta-barrel_TonB_sf"/>
</dbReference>
<organism evidence="5 6">
    <name type="scientific">Marinoscillum luteum</name>
    <dbReference type="NCBI Taxonomy" id="861051"/>
    <lineage>
        <taxon>Bacteria</taxon>
        <taxon>Pseudomonadati</taxon>
        <taxon>Bacteroidota</taxon>
        <taxon>Cytophagia</taxon>
        <taxon>Cytophagales</taxon>
        <taxon>Reichenbachiellaceae</taxon>
        <taxon>Marinoscillum</taxon>
    </lineage>
</organism>
<evidence type="ECO:0000256" key="2">
    <source>
        <dbReference type="ARBA" id="ARBA00023136"/>
    </source>
</evidence>
<keyword evidence="3" id="KW-0998">Cell outer membrane</keyword>
<evidence type="ECO:0000256" key="1">
    <source>
        <dbReference type="ARBA" id="ARBA00004442"/>
    </source>
</evidence>
<keyword evidence="6" id="KW-1185">Reference proteome</keyword>
<keyword evidence="2" id="KW-0472">Membrane</keyword>
<gene>
    <name evidence="5" type="ORF">ACHKAR_20935</name>
</gene>
<proteinExistence type="predicted"/>
<comment type="caution">
    <text evidence="5">The sequence shown here is derived from an EMBL/GenBank/DDBJ whole genome shotgun (WGS) entry which is preliminary data.</text>
</comment>
<dbReference type="SUPFAM" id="SSF56935">
    <property type="entry name" value="Porins"/>
    <property type="match status" value="1"/>
</dbReference>
<dbReference type="EMBL" id="JBIPKE010000020">
    <property type="protein sequence ID" value="MFH6985933.1"/>
    <property type="molecule type" value="Genomic_DNA"/>
</dbReference>
<dbReference type="Gene3D" id="2.40.170.20">
    <property type="entry name" value="TonB-dependent receptor, beta-barrel domain"/>
    <property type="match status" value="1"/>
</dbReference>